<evidence type="ECO:0000313" key="2">
    <source>
        <dbReference type="EMBL" id="ACU45390.1"/>
    </source>
</evidence>
<sequence length="120" mass="13164">MIEDQARQPPRQPTAGDLRPYRRGGRGVLPPDPPTPAAFVAPDPDQQGRGPMPERLMREPTDHRVARGALASTLAAPPVRLHDTALDHRPIRVQTLPDSLQAELVETAERGQARCSESRV</sequence>
<organism evidence="2">
    <name type="scientific">Acidipropionibacterium jensenii</name>
    <dbReference type="NCBI Taxonomy" id="1749"/>
    <lineage>
        <taxon>Bacteria</taxon>
        <taxon>Bacillati</taxon>
        <taxon>Actinomycetota</taxon>
        <taxon>Actinomycetes</taxon>
        <taxon>Propionibacteriales</taxon>
        <taxon>Propionibacteriaceae</taxon>
        <taxon>Acidipropionibacterium</taxon>
    </lineage>
</organism>
<dbReference type="AlphaFoldDB" id="D8L2C5"/>
<feature type="region of interest" description="Disordered" evidence="1">
    <location>
        <begin position="1"/>
        <end position="56"/>
    </location>
</feature>
<dbReference type="EMBL" id="FJ617193">
    <property type="protein sequence ID" value="ACU45390.1"/>
    <property type="molecule type" value="Genomic_DNA"/>
</dbReference>
<name>D8L2C5_9ACTN</name>
<evidence type="ECO:0000256" key="1">
    <source>
        <dbReference type="SAM" id="MobiDB-lite"/>
    </source>
</evidence>
<accession>D8L2C5</accession>
<proteinExistence type="predicted"/>
<reference evidence="2" key="1">
    <citation type="submission" date="2009-01" db="EMBL/GenBank/DDBJ databases">
        <title>Characterization of the biosynthetic gene cluster of the pigment granadaene in Propionibacterium jensenii.</title>
        <authorList>
            <person name="Vanberg C."/>
            <person name="Langsrud T."/>
            <person name="Nes I.F."/>
            <person name="Holo H."/>
        </authorList>
    </citation>
    <scope>NUCLEOTIDE SEQUENCE</scope>
    <source>
        <strain evidence="2">LMGT2818</strain>
    </source>
</reference>
<protein>
    <submittedName>
        <fullName evidence="2">Uncharacterized protein</fullName>
    </submittedName>
</protein>